<protein>
    <submittedName>
        <fullName evidence="3">Uncharacterized protein</fullName>
    </submittedName>
</protein>
<dbReference type="RefSeq" id="WP_207645487.1">
    <property type="nucleotide sequence ID" value="NZ_FODF01000015.1"/>
</dbReference>
<keyword evidence="4" id="KW-1185">Reference proteome</keyword>
<feature type="transmembrane region" description="Helical" evidence="2">
    <location>
        <begin position="97"/>
        <end position="113"/>
    </location>
</feature>
<feature type="region of interest" description="Disordered" evidence="1">
    <location>
        <begin position="1"/>
        <end position="75"/>
    </location>
</feature>
<dbReference type="EMBL" id="FODF01000015">
    <property type="protein sequence ID" value="SEN81295.1"/>
    <property type="molecule type" value="Genomic_DNA"/>
</dbReference>
<evidence type="ECO:0000313" key="3">
    <source>
        <dbReference type="EMBL" id="SEN81295.1"/>
    </source>
</evidence>
<keyword evidence="2" id="KW-0472">Membrane</keyword>
<dbReference type="Proteomes" id="UP000199512">
    <property type="component" value="Unassembled WGS sequence"/>
</dbReference>
<sequence>KEKPEEPKDSEKEKHKIRESGVVKIKEEQPDKNEETKKEENKEDKKENEGENLVRYNGDKHSTENKNSNGSSENKVKYIKSSKNTLPVTGDGLSLDVYLYAAIALGGIMIFLGRKNEKSENKK</sequence>
<feature type="non-terminal residue" evidence="3">
    <location>
        <position position="1"/>
    </location>
</feature>
<dbReference type="AlphaFoldDB" id="A0A1H8JL72"/>
<feature type="compositionally biased region" description="Basic and acidic residues" evidence="1">
    <location>
        <begin position="1"/>
        <end position="49"/>
    </location>
</feature>
<evidence type="ECO:0000256" key="1">
    <source>
        <dbReference type="SAM" id="MobiDB-lite"/>
    </source>
</evidence>
<organism evidence="3 4">
    <name type="scientific">Peptostreptococcus russellii</name>
    <dbReference type="NCBI Taxonomy" id="215200"/>
    <lineage>
        <taxon>Bacteria</taxon>
        <taxon>Bacillati</taxon>
        <taxon>Bacillota</taxon>
        <taxon>Clostridia</taxon>
        <taxon>Peptostreptococcales</taxon>
        <taxon>Peptostreptococcaceae</taxon>
        <taxon>Peptostreptococcus</taxon>
    </lineage>
</organism>
<keyword evidence="2" id="KW-1133">Transmembrane helix</keyword>
<proteinExistence type="predicted"/>
<gene>
    <name evidence="3" type="ORF">SAMN05216454_1151</name>
</gene>
<evidence type="ECO:0000313" key="4">
    <source>
        <dbReference type="Proteomes" id="UP000199512"/>
    </source>
</evidence>
<accession>A0A1H8JL72</accession>
<keyword evidence="2" id="KW-0812">Transmembrane</keyword>
<evidence type="ECO:0000256" key="2">
    <source>
        <dbReference type="SAM" id="Phobius"/>
    </source>
</evidence>
<name>A0A1H8JL72_9FIRM</name>
<reference evidence="3 4" key="1">
    <citation type="submission" date="2016-10" db="EMBL/GenBank/DDBJ databases">
        <authorList>
            <person name="de Groot N.N."/>
        </authorList>
    </citation>
    <scope>NUCLEOTIDE SEQUENCE [LARGE SCALE GENOMIC DNA]</scope>
    <source>
        <strain evidence="3 4">Calf135</strain>
    </source>
</reference>